<dbReference type="OMA" id="GTERYIG"/>
<sequence length="207" mass="22977">MSFEVMSEELCVRQLHSDKEVIGRLGDILQGELRPSSECRSALSVAMKVTTALNFYACGSFQASHVQNHPERCIHQVTNAIFWRAPDSIHFDMSPAEVRGRAVRVHRIAGFPEVLGVIAGFHIQLKAANAQPVSYMNTQGFHSLNIVTICDAQMRILAVNTEHKGSAADAFVLENSSLAQFMNKCHQRSGWLLAGRGYPLKTWLMVP</sequence>
<dbReference type="GO" id="GO:0046872">
    <property type="term" value="F:metal ion binding"/>
    <property type="evidence" value="ECO:0007669"/>
    <property type="project" value="UniProtKB-KW"/>
</dbReference>
<dbReference type="STRING" id="137246.A0A401RHB0"/>
<reference evidence="4 5" key="1">
    <citation type="journal article" date="2018" name="Nat. Ecol. Evol.">
        <title>Shark genomes provide insights into elasmobranch evolution and the origin of vertebrates.</title>
        <authorList>
            <person name="Hara Y"/>
            <person name="Yamaguchi K"/>
            <person name="Onimaru K"/>
            <person name="Kadota M"/>
            <person name="Koyanagi M"/>
            <person name="Keeley SD"/>
            <person name="Tatsumi K"/>
            <person name="Tanaka K"/>
            <person name="Motone F"/>
            <person name="Kageyama Y"/>
            <person name="Nozu R"/>
            <person name="Adachi N"/>
            <person name="Nishimura O"/>
            <person name="Nakagawa R"/>
            <person name="Tanegashima C"/>
            <person name="Kiyatake I"/>
            <person name="Matsumoto R"/>
            <person name="Murakumo K"/>
            <person name="Nishida K"/>
            <person name="Terakita A"/>
            <person name="Kuratani S"/>
            <person name="Sato K"/>
            <person name="Hyodo S Kuraku.S."/>
        </authorList>
    </citation>
    <scope>NUCLEOTIDE SEQUENCE [LARGE SCALE GENOMIC DNA]</scope>
</reference>
<protein>
    <recommendedName>
        <fullName evidence="3">DDE Tnp4 domain-containing protein</fullName>
    </recommendedName>
</protein>
<comment type="caution">
    <text evidence="4">The sequence shown here is derived from an EMBL/GenBank/DDBJ whole genome shotgun (WGS) entry which is preliminary data.</text>
</comment>
<evidence type="ECO:0000256" key="1">
    <source>
        <dbReference type="ARBA" id="ARBA00001968"/>
    </source>
</evidence>
<dbReference type="InterPro" id="IPR026103">
    <property type="entry name" value="HARBI1_animal"/>
</dbReference>
<dbReference type="EMBL" id="BEZZ01002728">
    <property type="protein sequence ID" value="GCC17524.1"/>
    <property type="molecule type" value="Genomic_DNA"/>
</dbReference>
<evidence type="ECO:0000256" key="2">
    <source>
        <dbReference type="ARBA" id="ARBA00022723"/>
    </source>
</evidence>
<gene>
    <name evidence="4" type="ORF">chiPu_0020599</name>
</gene>
<comment type="cofactor">
    <cofactor evidence="1">
        <name>a divalent metal cation</name>
        <dbReference type="ChEBI" id="CHEBI:60240"/>
    </cofactor>
</comment>
<dbReference type="PRINTS" id="PR02086">
    <property type="entry name" value="PUTNUCHARBI1"/>
</dbReference>
<feature type="domain" description="DDE Tnp4" evidence="3">
    <location>
        <begin position="120"/>
        <end position="207"/>
    </location>
</feature>
<dbReference type="OrthoDB" id="9946389at2759"/>
<keyword evidence="5" id="KW-1185">Reference proteome</keyword>
<dbReference type="AlphaFoldDB" id="A0A401RHB0"/>
<evidence type="ECO:0000313" key="5">
    <source>
        <dbReference type="Proteomes" id="UP000287033"/>
    </source>
</evidence>
<organism evidence="4 5">
    <name type="scientific">Chiloscyllium punctatum</name>
    <name type="common">Brownbanded bambooshark</name>
    <name type="synonym">Hemiscyllium punctatum</name>
    <dbReference type="NCBI Taxonomy" id="137246"/>
    <lineage>
        <taxon>Eukaryota</taxon>
        <taxon>Metazoa</taxon>
        <taxon>Chordata</taxon>
        <taxon>Craniata</taxon>
        <taxon>Vertebrata</taxon>
        <taxon>Chondrichthyes</taxon>
        <taxon>Elasmobranchii</taxon>
        <taxon>Galeomorphii</taxon>
        <taxon>Galeoidea</taxon>
        <taxon>Orectolobiformes</taxon>
        <taxon>Hemiscylliidae</taxon>
        <taxon>Chiloscyllium</taxon>
    </lineage>
</organism>
<dbReference type="InterPro" id="IPR027806">
    <property type="entry name" value="HARBI1_dom"/>
</dbReference>
<keyword evidence="2" id="KW-0479">Metal-binding</keyword>
<dbReference type="Proteomes" id="UP000287033">
    <property type="component" value="Unassembled WGS sequence"/>
</dbReference>
<evidence type="ECO:0000259" key="3">
    <source>
        <dbReference type="Pfam" id="PF13359"/>
    </source>
</evidence>
<evidence type="ECO:0000313" key="4">
    <source>
        <dbReference type="EMBL" id="GCC17524.1"/>
    </source>
</evidence>
<name>A0A401RHB0_CHIPU</name>
<proteinExistence type="predicted"/>
<accession>A0A401RHB0</accession>
<dbReference type="Pfam" id="PF13359">
    <property type="entry name" value="DDE_Tnp_4"/>
    <property type="match status" value="1"/>
</dbReference>